<dbReference type="AlphaFoldDB" id="A0A410PYS6"/>
<name>A0A410PYS6_9FIRM</name>
<evidence type="ECO:0000313" key="2">
    <source>
        <dbReference type="Proteomes" id="UP000287601"/>
    </source>
</evidence>
<keyword evidence="2" id="KW-1185">Reference proteome</keyword>
<dbReference type="OrthoDB" id="5321814at2"/>
<dbReference type="SUPFAM" id="SSF102114">
    <property type="entry name" value="Radical SAM enzymes"/>
    <property type="match status" value="1"/>
</dbReference>
<organism evidence="1 2">
    <name type="scientific">Aminipila luticellarii</name>
    <dbReference type="NCBI Taxonomy" id="2507160"/>
    <lineage>
        <taxon>Bacteria</taxon>
        <taxon>Bacillati</taxon>
        <taxon>Bacillota</taxon>
        <taxon>Clostridia</taxon>
        <taxon>Peptostreptococcales</taxon>
        <taxon>Anaerovoracaceae</taxon>
        <taxon>Aminipila</taxon>
    </lineage>
</organism>
<reference evidence="1 2" key="1">
    <citation type="submission" date="2019-01" db="EMBL/GenBank/DDBJ databases">
        <title>Draft genomes of a novel of Aminipila strains.</title>
        <authorList>
            <person name="Ma S."/>
        </authorList>
    </citation>
    <scope>NUCLEOTIDE SEQUENCE [LARGE SCALE GENOMIC DNA]</scope>
    <source>
        <strain evidence="2">JN-39</strain>
    </source>
</reference>
<gene>
    <name evidence="1" type="ORF">EQM06_06765</name>
</gene>
<protein>
    <submittedName>
        <fullName evidence="1">Radical SAM protein</fullName>
    </submittedName>
</protein>
<dbReference type="InterPro" id="IPR058240">
    <property type="entry name" value="rSAM_sf"/>
</dbReference>
<dbReference type="KEGG" id="amij:EQM06_06765"/>
<dbReference type="Proteomes" id="UP000287601">
    <property type="component" value="Chromosome"/>
</dbReference>
<sequence>MSDTNHLIRYSVITEKNPREIVLLRGNGCKWRRCSFCDYHLDFNLNPKLNYQLNAKVLAKVTGQFKRLEVINSGSFSDLDQDTMNLIKKLCIGKGITTLYFECHWMDRLHIAAAREAFGALGIRLEIKGGVETFDRKYRESVLCKGIDTDDPKEIAEYYDQICLLFGITGQTQDSMERDLEIGLTYFKRVCVNLMSKNSTAITPDKEVLSSFMSTLYPRYKGNPRVDILVSNTDFGVGGTDE</sequence>
<evidence type="ECO:0000313" key="1">
    <source>
        <dbReference type="EMBL" id="QAT44111.1"/>
    </source>
</evidence>
<proteinExistence type="predicted"/>
<dbReference type="RefSeq" id="WP_128746818.1">
    <property type="nucleotide sequence ID" value="NZ_CP035281.1"/>
</dbReference>
<accession>A0A410PYS6</accession>
<dbReference type="EMBL" id="CP035281">
    <property type="protein sequence ID" value="QAT44111.1"/>
    <property type="molecule type" value="Genomic_DNA"/>
</dbReference>